<dbReference type="OrthoDB" id="690068at2759"/>
<dbReference type="EMBL" id="AB210595">
    <property type="protein sequence ID" value="BAE06600.1"/>
    <property type="molecule type" value="mRNA"/>
</dbReference>
<dbReference type="AlphaFoldDB" id="Q4H327"/>
<reference evidence="2" key="3">
    <citation type="submission" date="2005-04" db="EMBL/GenBank/DDBJ databases">
        <title>Expressed genes in Ciona intestinalis.</title>
        <authorList>
            <person name="Satou Y."/>
        </authorList>
    </citation>
    <scope>NUCLEOTIDE SEQUENCE</scope>
</reference>
<proteinExistence type="evidence at transcript level"/>
<reference evidence="2" key="2">
    <citation type="journal article" date="2004" name="Development">
        <title>Gene expression profiles of transcription factors and signaling molecules in the ascidian embryo: towards a comprehensive understanding of gene networks.</title>
        <authorList>
            <person name="Imai K.S."/>
            <person name="Hino K."/>
            <person name="Yagi K."/>
            <person name="Satoh N."/>
            <person name="Satou Y."/>
        </authorList>
    </citation>
    <scope>NUCLEOTIDE SEQUENCE</scope>
</reference>
<reference evidence="2" key="1">
    <citation type="journal article" date="2003" name="Dev. Genes Evol.">
        <title>Genomewide surveys of developmentally relevant genes in Ciona intestinalis.</title>
        <authorList>
            <person name="Satou Y."/>
            <person name="Satoh N."/>
        </authorList>
    </citation>
    <scope>NUCLEOTIDE SEQUENCE</scope>
</reference>
<dbReference type="GO" id="GO:0046983">
    <property type="term" value="F:protein dimerization activity"/>
    <property type="evidence" value="ECO:0007669"/>
    <property type="project" value="InterPro"/>
</dbReference>
<dbReference type="Pfam" id="PF00010">
    <property type="entry name" value="HLH"/>
    <property type="match status" value="1"/>
</dbReference>
<feature type="domain" description="BHLH" evidence="1">
    <location>
        <begin position="37"/>
        <end position="88"/>
    </location>
</feature>
<sequence length="138" mass="15796">MVKASPIKETIRPATAAIYRTANINVIPRCNDVGVKSSKKNCEIKKIKEKQELKTLYKKLREVIPSCQQRPLTGLDIVLKAVDYINELHQMLNETIPDDNKDDVRKQLLQVTNKTLAKPSFRDVTNMECNNSNSRTRE</sequence>
<dbReference type="PROSITE" id="PS50888">
    <property type="entry name" value="BHLH"/>
    <property type="match status" value="1"/>
</dbReference>
<dbReference type="Gene3D" id="4.10.280.10">
    <property type="entry name" value="Helix-loop-helix DNA-binding domain"/>
    <property type="match status" value="1"/>
</dbReference>
<accession>Q4H327</accession>
<organism evidence="2">
    <name type="scientific">Ciona intestinalis</name>
    <name type="common">Transparent sea squirt</name>
    <name type="synonym">Ascidia intestinalis</name>
    <dbReference type="NCBI Taxonomy" id="7719"/>
    <lineage>
        <taxon>Eukaryota</taxon>
        <taxon>Metazoa</taxon>
        <taxon>Chordata</taxon>
        <taxon>Tunicata</taxon>
        <taxon>Ascidiacea</taxon>
        <taxon>Phlebobranchia</taxon>
        <taxon>Cionidae</taxon>
        <taxon>Ciona</taxon>
    </lineage>
</organism>
<protein>
    <submittedName>
        <fullName evidence="2">Transcription factor protein</fullName>
    </submittedName>
</protein>
<gene>
    <name evidence="2" type="primary">Ci-Orphan bHLH-1</name>
</gene>
<dbReference type="KEGG" id="cin:778707"/>
<accession>A0A1W2VNU4</accession>
<dbReference type="SUPFAM" id="SSF47459">
    <property type="entry name" value="HLH, helix-loop-helix DNA-binding domain"/>
    <property type="match status" value="1"/>
</dbReference>
<name>Q4H327_CIOIN</name>
<dbReference type="InterPro" id="IPR011598">
    <property type="entry name" value="bHLH_dom"/>
</dbReference>
<dbReference type="InterPro" id="IPR036638">
    <property type="entry name" value="HLH_DNA-bd_sf"/>
</dbReference>
<dbReference type="SMART" id="SM00353">
    <property type="entry name" value="HLH"/>
    <property type="match status" value="1"/>
</dbReference>
<evidence type="ECO:0000259" key="1">
    <source>
        <dbReference type="PROSITE" id="PS50888"/>
    </source>
</evidence>
<evidence type="ECO:0000313" key="2">
    <source>
        <dbReference type="EMBL" id="BAE06600.1"/>
    </source>
</evidence>